<evidence type="ECO:0000313" key="1">
    <source>
        <dbReference type="EMBL" id="QCI85963.1"/>
    </source>
</evidence>
<dbReference type="InterPro" id="IPR023164">
    <property type="entry name" value="YqgQ-like_sf"/>
</dbReference>
<dbReference type="RefSeq" id="WP_136952801.1">
    <property type="nucleotide sequence ID" value="NZ_CP039712.1"/>
</dbReference>
<organism evidence="1 2">
    <name type="scientific">Vagococcus zengguangii</name>
    <dbReference type="NCBI Taxonomy" id="2571750"/>
    <lineage>
        <taxon>Bacteria</taxon>
        <taxon>Bacillati</taxon>
        <taxon>Bacillota</taxon>
        <taxon>Bacilli</taxon>
        <taxon>Lactobacillales</taxon>
        <taxon>Enterococcaceae</taxon>
        <taxon>Vagococcus</taxon>
    </lineage>
</organism>
<dbReference type="KEGG" id="vao:FA707_02850"/>
<keyword evidence="2" id="KW-1185">Reference proteome</keyword>
<dbReference type="AlphaFoldDB" id="A0A4D7CSD4"/>
<sequence length="71" mass="8656">MRTLYDVQQLLKRFGIYLYTGKRLYDIELMEMELIDLHDGQMLDEDEFVAAHRVLRREYENELKAQTSRED</sequence>
<dbReference type="Proteomes" id="UP000298615">
    <property type="component" value="Chromosome"/>
</dbReference>
<dbReference type="SUPFAM" id="SSF158379">
    <property type="entry name" value="YqgQ-like"/>
    <property type="match status" value="1"/>
</dbReference>
<proteinExistence type="predicted"/>
<dbReference type="Gene3D" id="1.10.287.760">
    <property type="entry name" value="YqgQ-like"/>
    <property type="match status" value="1"/>
</dbReference>
<dbReference type="Pfam" id="PF06014">
    <property type="entry name" value="YqgQ-like"/>
    <property type="match status" value="1"/>
</dbReference>
<reference evidence="1 2" key="1">
    <citation type="submission" date="2019-04" db="EMBL/GenBank/DDBJ databases">
        <title>Vagococcus sp. nov., isolated from faeces of yaks (Bos grunniens).</title>
        <authorList>
            <person name="Ge Y."/>
        </authorList>
    </citation>
    <scope>NUCLEOTIDE SEQUENCE [LARGE SCALE GENOMIC DNA]</scope>
    <source>
        <strain evidence="1 2">MN-17</strain>
    </source>
</reference>
<dbReference type="InterPro" id="IPR009256">
    <property type="entry name" value="YqgQ-like"/>
</dbReference>
<dbReference type="OrthoDB" id="2361671at2"/>
<dbReference type="EMBL" id="CP039712">
    <property type="protein sequence ID" value="QCI85963.1"/>
    <property type="molecule type" value="Genomic_DNA"/>
</dbReference>
<protein>
    <submittedName>
        <fullName evidence="1">DUF910 family protein</fullName>
    </submittedName>
</protein>
<gene>
    <name evidence="1" type="ORF">FA707_02850</name>
</gene>
<accession>A0A4D7CSD4</accession>
<name>A0A4D7CSD4_9ENTE</name>
<evidence type="ECO:0000313" key="2">
    <source>
        <dbReference type="Proteomes" id="UP000298615"/>
    </source>
</evidence>